<dbReference type="Pfam" id="PF08628">
    <property type="entry name" value="Nexin_C"/>
    <property type="match status" value="1"/>
</dbReference>
<evidence type="ECO:0000256" key="2">
    <source>
        <dbReference type="SAM" id="MobiDB-lite"/>
    </source>
</evidence>
<feature type="region of interest" description="Disordered" evidence="2">
    <location>
        <begin position="706"/>
        <end position="738"/>
    </location>
</feature>
<dbReference type="FunFam" id="3.30.1520.10:FF:000065">
    <property type="entry name" value="PX domain protein (AFU_orthologue AFUA_2G07450)"/>
    <property type="match status" value="1"/>
</dbReference>
<dbReference type="Pfam" id="PF02194">
    <property type="entry name" value="PXA"/>
    <property type="match status" value="1"/>
</dbReference>
<comment type="caution">
    <text evidence="4">The sequence shown here is derived from an EMBL/GenBank/DDBJ whole genome shotgun (WGS) entry which is preliminary data.</text>
</comment>
<dbReference type="PROSITE" id="PS51207">
    <property type="entry name" value="PXA"/>
    <property type="match status" value="1"/>
</dbReference>
<feature type="region of interest" description="Disordered" evidence="2">
    <location>
        <begin position="634"/>
        <end position="659"/>
    </location>
</feature>
<feature type="compositionally biased region" description="Polar residues" evidence="2">
    <location>
        <begin position="725"/>
        <end position="738"/>
    </location>
</feature>
<comment type="similarity">
    <text evidence="1">Belongs to the sorting nexin family.</text>
</comment>
<name>A0A9P4URU1_9PEZI</name>
<dbReference type="GO" id="GO:0035091">
    <property type="term" value="F:phosphatidylinositol binding"/>
    <property type="evidence" value="ECO:0007669"/>
    <property type="project" value="InterPro"/>
</dbReference>
<feature type="domain" description="PXA" evidence="3">
    <location>
        <begin position="159"/>
        <end position="339"/>
    </location>
</feature>
<dbReference type="SUPFAM" id="SSF64268">
    <property type="entry name" value="PX domain"/>
    <property type="match status" value="1"/>
</dbReference>
<evidence type="ECO:0000259" key="3">
    <source>
        <dbReference type="PROSITE" id="PS51207"/>
    </source>
</evidence>
<dbReference type="OrthoDB" id="41200at2759"/>
<dbReference type="AlphaFoldDB" id="A0A9P4URU1"/>
<dbReference type="Proteomes" id="UP000799441">
    <property type="component" value="Unassembled WGS sequence"/>
</dbReference>
<dbReference type="CDD" id="cd06093">
    <property type="entry name" value="PX_domain"/>
    <property type="match status" value="1"/>
</dbReference>
<dbReference type="Pfam" id="PF00787">
    <property type="entry name" value="PX"/>
    <property type="match status" value="1"/>
</dbReference>
<dbReference type="InterPro" id="IPR001683">
    <property type="entry name" value="PX_dom"/>
</dbReference>
<feature type="compositionally biased region" description="Basic and acidic residues" evidence="2">
    <location>
        <begin position="420"/>
        <end position="429"/>
    </location>
</feature>
<dbReference type="PANTHER" id="PTHR22775:SF47">
    <property type="entry name" value="MEIOTICALLY UP-REGULATED GENE 122 PROTEIN"/>
    <property type="match status" value="1"/>
</dbReference>
<protein>
    <recommendedName>
        <fullName evidence="3">PXA domain-containing protein</fullName>
    </recommendedName>
</protein>
<feature type="region of interest" description="Disordered" evidence="2">
    <location>
        <begin position="420"/>
        <end position="484"/>
    </location>
</feature>
<feature type="region of interest" description="Disordered" evidence="2">
    <location>
        <begin position="378"/>
        <end position="398"/>
    </location>
</feature>
<evidence type="ECO:0000313" key="5">
    <source>
        <dbReference type="Proteomes" id="UP000799441"/>
    </source>
</evidence>
<evidence type="ECO:0000256" key="1">
    <source>
        <dbReference type="ARBA" id="ARBA00010883"/>
    </source>
</evidence>
<feature type="region of interest" description="Disordered" evidence="2">
    <location>
        <begin position="1"/>
        <end position="36"/>
    </location>
</feature>
<feature type="compositionally biased region" description="Polar residues" evidence="2">
    <location>
        <begin position="785"/>
        <end position="801"/>
    </location>
</feature>
<organism evidence="4 5">
    <name type="scientific">Polychaeton citri CBS 116435</name>
    <dbReference type="NCBI Taxonomy" id="1314669"/>
    <lineage>
        <taxon>Eukaryota</taxon>
        <taxon>Fungi</taxon>
        <taxon>Dikarya</taxon>
        <taxon>Ascomycota</taxon>
        <taxon>Pezizomycotina</taxon>
        <taxon>Dothideomycetes</taxon>
        <taxon>Dothideomycetidae</taxon>
        <taxon>Capnodiales</taxon>
        <taxon>Capnodiaceae</taxon>
        <taxon>Polychaeton</taxon>
    </lineage>
</organism>
<dbReference type="InterPro" id="IPR013937">
    <property type="entry name" value="Sorting_nexin_C"/>
</dbReference>
<dbReference type="PANTHER" id="PTHR22775">
    <property type="entry name" value="SORTING NEXIN"/>
    <property type="match status" value="1"/>
</dbReference>
<dbReference type="Gene3D" id="3.30.1520.10">
    <property type="entry name" value="Phox-like domain"/>
    <property type="match status" value="1"/>
</dbReference>
<dbReference type="SMART" id="SM00313">
    <property type="entry name" value="PXA"/>
    <property type="match status" value="1"/>
</dbReference>
<feature type="compositionally biased region" description="Polar residues" evidence="2">
    <location>
        <begin position="850"/>
        <end position="862"/>
    </location>
</feature>
<gene>
    <name evidence="4" type="ORF">K431DRAFT_338197</name>
</gene>
<keyword evidence="5" id="KW-1185">Reference proteome</keyword>
<feature type="compositionally biased region" description="Polar residues" evidence="2">
    <location>
        <begin position="441"/>
        <end position="456"/>
    </location>
</feature>
<dbReference type="InterPro" id="IPR036871">
    <property type="entry name" value="PX_dom_sf"/>
</dbReference>
<feature type="region of interest" description="Disordered" evidence="2">
    <location>
        <begin position="759"/>
        <end position="902"/>
    </location>
</feature>
<dbReference type="InterPro" id="IPR003114">
    <property type="entry name" value="Phox_assoc"/>
</dbReference>
<feature type="compositionally biased region" description="Polar residues" evidence="2">
    <location>
        <begin position="464"/>
        <end position="478"/>
    </location>
</feature>
<proteinExistence type="inferred from homology"/>
<accession>A0A9P4URU1</accession>
<evidence type="ECO:0000313" key="4">
    <source>
        <dbReference type="EMBL" id="KAF2722370.1"/>
    </source>
</evidence>
<reference evidence="4" key="1">
    <citation type="journal article" date="2020" name="Stud. Mycol.">
        <title>101 Dothideomycetes genomes: a test case for predicting lifestyles and emergence of pathogens.</title>
        <authorList>
            <person name="Haridas S."/>
            <person name="Albert R."/>
            <person name="Binder M."/>
            <person name="Bloem J."/>
            <person name="Labutti K."/>
            <person name="Salamov A."/>
            <person name="Andreopoulos B."/>
            <person name="Baker S."/>
            <person name="Barry K."/>
            <person name="Bills G."/>
            <person name="Bluhm B."/>
            <person name="Cannon C."/>
            <person name="Castanera R."/>
            <person name="Culley D."/>
            <person name="Daum C."/>
            <person name="Ezra D."/>
            <person name="Gonzalez J."/>
            <person name="Henrissat B."/>
            <person name="Kuo A."/>
            <person name="Liang C."/>
            <person name="Lipzen A."/>
            <person name="Lutzoni F."/>
            <person name="Magnuson J."/>
            <person name="Mondo S."/>
            <person name="Nolan M."/>
            <person name="Ohm R."/>
            <person name="Pangilinan J."/>
            <person name="Park H.-J."/>
            <person name="Ramirez L."/>
            <person name="Alfaro M."/>
            <person name="Sun H."/>
            <person name="Tritt A."/>
            <person name="Yoshinaga Y."/>
            <person name="Zwiers L.-H."/>
            <person name="Turgeon B."/>
            <person name="Goodwin S."/>
            <person name="Spatafora J."/>
            <person name="Crous P."/>
            <person name="Grigoriev I."/>
        </authorList>
    </citation>
    <scope>NUCLEOTIDE SEQUENCE</scope>
    <source>
        <strain evidence="4">CBS 116435</strain>
    </source>
</reference>
<feature type="compositionally biased region" description="Basic and acidic residues" evidence="2">
    <location>
        <begin position="634"/>
        <end position="644"/>
    </location>
</feature>
<feature type="compositionally biased region" description="Low complexity" evidence="2">
    <location>
        <begin position="706"/>
        <end position="724"/>
    </location>
</feature>
<dbReference type="EMBL" id="MU003783">
    <property type="protein sequence ID" value="KAF2722370.1"/>
    <property type="molecule type" value="Genomic_DNA"/>
</dbReference>
<sequence>MDEPANPRAAHHGDETTTTKPAEVEDSIAQQPTTDRQTLSATISSLTDKALHFLSHASNETLGACLVGLGATTYVIFGRVGLVVIGVAGGVVLHATWDGTRGDYRDEVTRLAEAERRKETGLDVAQRLLNWRMELDGGGQASERVALLASQRMDFSIFETETQSSLDAFADAVVKDYVKYWYTPQIPSDTTFPESCKGTLVAFIISLSAHLQRKRPADALLDFVTNASSIILVFLSELSAALHASPYSKPKDAISLYLEHKPDSNLANVLDEEHQRHKLDLVAEDILQAYLDPKAYNCEPVHVFLKEVLAKLVLGYTMEMCSKPEWINDWIVYGLEESETAKEVMDIVDAGVEGGATEPSTRVLEPEEPQIKQEVEGVAGPDHVNPGNHKRQVSRAEEAMDEAMLEAQRLTQLMIEDDERRAREEREQHAVGASSGEDVSDTTISTQGAPTPTSSQSEKDRQSQDGLSVSEQSPSQISDVADPQKQLVTPTTPQFTSFDQLVPRAQPTALAVSPDKARTSPPVLTLYKANISVFDDSDPADRLTLKAKPNTDYMIQIEPASSAFPGWMIARKYADFETLHEVLRRISVITGTRFGDTHAELPRWKTNTKNGLRLELERYLSDAVRHQSLAESEGMKRFLEKDQGRLGGRSPGEKKGFGWPTPDAFGKFGGDMMNVLTTAPQGLGKGVAGGGKAIFGGVAGLVGGKKVNQSSSNLSRASTSSTTTLDGASNSGHQSRLSMGQLGATDTYLGSMSVPRYSQESLRAVPQQALERRASTKSNTTTSSADFKNGSTTTLSKQSSEFGRPDMTSPTSPHLPVPETPTSPSTAGVEETFNLPPPPHAISDDYGSPQRRQQSVESSRPTVNPAEPIASAAGKSVPIQIRSPTKATEPRPKAKSKSPLTEQETSVAIELVFTIISEVYNLSSAWQIRRTLLIAAKNFLLRPGNPQLQSIQSLLQSSLLDNNLSDAGLAAHVLNLRKNALPTEAEMEAWKRDCPERTPEQKEELRLKARELLIKKGMPQALTSVMGAAASGEALGKVFDCLQVERVSRGLVFGLMLQALKVITH</sequence>